<evidence type="ECO:0000313" key="2">
    <source>
        <dbReference type="EMBL" id="HDW51279.1"/>
    </source>
</evidence>
<feature type="domain" description="DUF1540" evidence="1">
    <location>
        <begin position="4"/>
        <end position="45"/>
    </location>
</feature>
<gene>
    <name evidence="2" type="ORF">ENQ35_00785</name>
</gene>
<accession>A0A7C1FEZ0</accession>
<protein>
    <submittedName>
        <fullName evidence="2">DUF1540 domain-containing protein</fullName>
    </submittedName>
</protein>
<dbReference type="EMBL" id="DSMV01000052">
    <property type="protein sequence ID" value="HDW51279.1"/>
    <property type="molecule type" value="Genomic_DNA"/>
</dbReference>
<dbReference type="Pfam" id="PF07561">
    <property type="entry name" value="DUF1540"/>
    <property type="match status" value="1"/>
</dbReference>
<name>A0A7C1FEZ0_9THEO</name>
<comment type="caution">
    <text evidence="2">The sequence shown here is derived from an EMBL/GenBank/DDBJ whole genome shotgun (WGS) entry which is preliminary data.</text>
</comment>
<dbReference type="InterPro" id="IPR011437">
    <property type="entry name" value="DUF1540"/>
</dbReference>
<proteinExistence type="predicted"/>
<dbReference type="AlphaFoldDB" id="A0A7C1FEZ0"/>
<organism evidence="2">
    <name type="scientific">Ammonifex degensii</name>
    <dbReference type="NCBI Taxonomy" id="42838"/>
    <lineage>
        <taxon>Bacteria</taxon>
        <taxon>Bacillati</taxon>
        <taxon>Bacillota</taxon>
        <taxon>Clostridia</taxon>
        <taxon>Thermoanaerobacterales</taxon>
        <taxon>Thermoanaerobacteraceae</taxon>
        <taxon>Ammonifex</taxon>
    </lineage>
</organism>
<reference evidence="2" key="1">
    <citation type="journal article" date="2020" name="mSystems">
        <title>Genome- and Community-Level Interaction Insights into Carbon Utilization and Element Cycling Functions of Hydrothermarchaeota in Hydrothermal Sediment.</title>
        <authorList>
            <person name="Zhou Z."/>
            <person name="Liu Y."/>
            <person name="Xu W."/>
            <person name="Pan J."/>
            <person name="Luo Z.H."/>
            <person name="Li M."/>
        </authorList>
    </citation>
    <scope>NUCLEOTIDE SEQUENCE [LARGE SCALE GENOMIC DNA]</scope>
    <source>
        <strain evidence="2">SpSt-301</strain>
    </source>
</reference>
<sequence>MPDIKCNVTECQYNQNIKCAAPMIQVDRNGAANAANSDQTKCETFKKK</sequence>
<evidence type="ECO:0000259" key="1">
    <source>
        <dbReference type="Pfam" id="PF07561"/>
    </source>
</evidence>